<protein>
    <recommendedName>
        <fullName evidence="4">YhfC family intramembrane metalloprotease</fullName>
    </recommendedName>
</protein>
<keyword evidence="1" id="KW-0812">Transmembrane</keyword>
<evidence type="ECO:0000313" key="3">
    <source>
        <dbReference type="Proteomes" id="UP000649617"/>
    </source>
</evidence>
<evidence type="ECO:0000313" key="2">
    <source>
        <dbReference type="EMBL" id="CAE7509881.1"/>
    </source>
</evidence>
<keyword evidence="1" id="KW-1133">Transmembrane helix</keyword>
<sequence length="253" mass="27573">MQDYTPLPSEEEIEEFSRKVRCCLPFVLISIAPFLAAYYWMNDARVDWVILLWGAGGWWAALVFRVPFILGTKALLTDSPSQQAELQLVTVLLSGPAEESIRVAMLFVSGWAASFTATFALGLGWTALELAFTVVQSITAIQLLRAAKAGDPKAVEAFHLLAAQTGREDPLSLHPAWGILERCSAHALHISMSLFGAISPWMVLGTLTVHSAINWSTVACLRMHGPVVAEVGLCFVSSALLLAALRVWHPFAI</sequence>
<reference evidence="2" key="1">
    <citation type="submission" date="2021-02" db="EMBL/GenBank/DDBJ databases">
        <authorList>
            <person name="Dougan E. K."/>
            <person name="Rhodes N."/>
            <person name="Thang M."/>
            <person name="Chan C."/>
        </authorList>
    </citation>
    <scope>NUCLEOTIDE SEQUENCE</scope>
</reference>
<name>A0A812T6U3_SYMPI</name>
<dbReference type="OrthoDB" id="418368at2759"/>
<feature type="transmembrane region" description="Helical" evidence="1">
    <location>
        <begin position="46"/>
        <end position="64"/>
    </location>
</feature>
<comment type="caution">
    <text evidence="2">The sequence shown here is derived from an EMBL/GenBank/DDBJ whole genome shotgun (WGS) entry which is preliminary data.</text>
</comment>
<dbReference type="EMBL" id="CAJNIZ010028668">
    <property type="protein sequence ID" value="CAE7509881.1"/>
    <property type="molecule type" value="Genomic_DNA"/>
</dbReference>
<keyword evidence="3" id="KW-1185">Reference proteome</keyword>
<accession>A0A812T6U3</accession>
<evidence type="ECO:0000256" key="1">
    <source>
        <dbReference type="SAM" id="Phobius"/>
    </source>
</evidence>
<feature type="transmembrane region" description="Helical" evidence="1">
    <location>
        <begin position="194"/>
        <end position="215"/>
    </location>
</feature>
<feature type="transmembrane region" description="Helical" evidence="1">
    <location>
        <begin position="103"/>
        <end position="125"/>
    </location>
</feature>
<keyword evidence="1" id="KW-0472">Membrane</keyword>
<organism evidence="2 3">
    <name type="scientific">Symbiodinium pilosum</name>
    <name type="common">Dinoflagellate</name>
    <dbReference type="NCBI Taxonomy" id="2952"/>
    <lineage>
        <taxon>Eukaryota</taxon>
        <taxon>Sar</taxon>
        <taxon>Alveolata</taxon>
        <taxon>Dinophyceae</taxon>
        <taxon>Suessiales</taxon>
        <taxon>Symbiodiniaceae</taxon>
        <taxon>Symbiodinium</taxon>
    </lineage>
</organism>
<evidence type="ECO:0008006" key="4">
    <source>
        <dbReference type="Google" id="ProtNLM"/>
    </source>
</evidence>
<feature type="transmembrane region" description="Helical" evidence="1">
    <location>
        <begin position="20"/>
        <end position="40"/>
    </location>
</feature>
<proteinExistence type="predicted"/>
<dbReference type="AlphaFoldDB" id="A0A812T6U3"/>
<feature type="transmembrane region" description="Helical" evidence="1">
    <location>
        <begin position="227"/>
        <end position="248"/>
    </location>
</feature>
<gene>
    <name evidence="2" type="ORF">SPIL2461_LOCUS13249</name>
</gene>
<dbReference type="Proteomes" id="UP000649617">
    <property type="component" value="Unassembled WGS sequence"/>
</dbReference>